<keyword evidence="3" id="KW-1185">Reference proteome</keyword>
<proteinExistence type="predicted"/>
<dbReference type="EMBL" id="WIGO01000081">
    <property type="protein sequence ID" value="KAF6831440.1"/>
    <property type="molecule type" value="Genomic_DNA"/>
</dbReference>
<comment type="caution">
    <text evidence="2">The sequence shown here is derived from an EMBL/GenBank/DDBJ whole genome shotgun (WGS) entry which is preliminary data.</text>
</comment>
<accession>A0A8H6NG82</accession>
<name>A0A8H6NG82_9PEZI</name>
<gene>
    <name evidence="2" type="ORF">CPLU01_06725</name>
</gene>
<feature type="region of interest" description="Disordered" evidence="1">
    <location>
        <begin position="1"/>
        <end position="26"/>
    </location>
</feature>
<evidence type="ECO:0000313" key="2">
    <source>
        <dbReference type="EMBL" id="KAF6831440.1"/>
    </source>
</evidence>
<dbReference type="AlphaFoldDB" id="A0A8H6NG82"/>
<reference evidence="2" key="1">
    <citation type="journal article" date="2020" name="Phytopathology">
        <title>Genome Sequence Resources of Colletotrichum truncatum, C. plurivorum, C. musicola, and C. sojae: Four Species Pathogenic to Soybean (Glycine max).</title>
        <authorList>
            <person name="Rogerio F."/>
            <person name="Boufleur T.R."/>
            <person name="Ciampi-Guillardi M."/>
            <person name="Sukno S.A."/>
            <person name="Thon M.R."/>
            <person name="Massola Junior N.S."/>
            <person name="Baroncelli R."/>
        </authorList>
    </citation>
    <scope>NUCLEOTIDE SEQUENCE</scope>
    <source>
        <strain evidence="2">LFN00145</strain>
    </source>
</reference>
<organism evidence="2 3">
    <name type="scientific">Colletotrichum plurivorum</name>
    <dbReference type="NCBI Taxonomy" id="2175906"/>
    <lineage>
        <taxon>Eukaryota</taxon>
        <taxon>Fungi</taxon>
        <taxon>Dikarya</taxon>
        <taxon>Ascomycota</taxon>
        <taxon>Pezizomycotina</taxon>
        <taxon>Sordariomycetes</taxon>
        <taxon>Hypocreomycetidae</taxon>
        <taxon>Glomerellales</taxon>
        <taxon>Glomerellaceae</taxon>
        <taxon>Colletotrichum</taxon>
        <taxon>Colletotrichum orchidearum species complex</taxon>
    </lineage>
</organism>
<evidence type="ECO:0000256" key="1">
    <source>
        <dbReference type="SAM" id="MobiDB-lite"/>
    </source>
</evidence>
<sequence>MRRSPVLADSGGASPGEGLPTPAGLDSAPARVNFTPEIHANMKFSVAVILGAIATFAAAQNCWEPGFGWNANCGRGHCAIESTGCVCEGCNFERFTSSQLSCCA</sequence>
<protein>
    <submittedName>
        <fullName evidence="2">Uncharacterized protein</fullName>
    </submittedName>
</protein>
<evidence type="ECO:0000313" key="3">
    <source>
        <dbReference type="Proteomes" id="UP000654918"/>
    </source>
</evidence>
<dbReference type="Proteomes" id="UP000654918">
    <property type="component" value="Unassembled WGS sequence"/>
</dbReference>